<sequence>MEMIRRHDHVIQPNDYRAPEVILAAGWSYSVDVWNLGILMRSRIESRKISR</sequence>
<protein>
    <submittedName>
        <fullName evidence="1">Uncharacterized protein</fullName>
    </submittedName>
</protein>
<proteinExistence type="predicted"/>
<organism evidence="1 2">
    <name type="scientific">Lipomyces orientalis</name>
    <dbReference type="NCBI Taxonomy" id="1233043"/>
    <lineage>
        <taxon>Eukaryota</taxon>
        <taxon>Fungi</taxon>
        <taxon>Dikarya</taxon>
        <taxon>Ascomycota</taxon>
        <taxon>Saccharomycotina</taxon>
        <taxon>Lipomycetes</taxon>
        <taxon>Lipomycetales</taxon>
        <taxon>Lipomycetaceae</taxon>
        <taxon>Lipomyces</taxon>
    </lineage>
</organism>
<dbReference type="EMBL" id="MU970262">
    <property type="protein sequence ID" value="KAK9318933.1"/>
    <property type="molecule type" value="Genomic_DNA"/>
</dbReference>
<accession>A0ACC3TCU7</accession>
<reference evidence="2" key="1">
    <citation type="journal article" date="2024" name="Front. Bioeng. Biotechnol.">
        <title>Genome-scale model development and genomic sequencing of the oleaginous clade Lipomyces.</title>
        <authorList>
            <person name="Czajka J.J."/>
            <person name="Han Y."/>
            <person name="Kim J."/>
            <person name="Mondo S.J."/>
            <person name="Hofstad B.A."/>
            <person name="Robles A."/>
            <person name="Haridas S."/>
            <person name="Riley R."/>
            <person name="LaButti K."/>
            <person name="Pangilinan J."/>
            <person name="Andreopoulos W."/>
            <person name="Lipzen A."/>
            <person name="Yan J."/>
            <person name="Wang M."/>
            <person name="Ng V."/>
            <person name="Grigoriev I.V."/>
            <person name="Spatafora J.W."/>
            <person name="Magnuson J.K."/>
            <person name="Baker S.E."/>
            <person name="Pomraning K.R."/>
        </authorList>
    </citation>
    <scope>NUCLEOTIDE SEQUENCE [LARGE SCALE GENOMIC DNA]</scope>
    <source>
        <strain evidence="2">CBS 10300</strain>
    </source>
</reference>
<keyword evidence="2" id="KW-1185">Reference proteome</keyword>
<comment type="caution">
    <text evidence="1">The sequence shown here is derived from an EMBL/GenBank/DDBJ whole genome shotgun (WGS) entry which is preliminary data.</text>
</comment>
<evidence type="ECO:0000313" key="2">
    <source>
        <dbReference type="Proteomes" id="UP001489719"/>
    </source>
</evidence>
<evidence type="ECO:0000313" key="1">
    <source>
        <dbReference type="EMBL" id="KAK9318933.1"/>
    </source>
</evidence>
<dbReference type="Proteomes" id="UP001489719">
    <property type="component" value="Unassembled WGS sequence"/>
</dbReference>
<gene>
    <name evidence="1" type="ORF">V1517DRAFT_334171</name>
</gene>
<name>A0ACC3TCU7_9ASCO</name>